<dbReference type="PANTHER" id="PTHR30535:SF34">
    <property type="entry name" value="MOLYBDATE-BINDING PROTEIN MOLA"/>
    <property type="match status" value="1"/>
</dbReference>
<reference evidence="4 5" key="1">
    <citation type="submission" date="2020-08" db="EMBL/GenBank/DDBJ databases">
        <authorList>
            <person name="Liu C."/>
            <person name="Sun Q."/>
        </authorList>
    </citation>
    <scope>NUCLEOTIDE SEQUENCE [LARGE SCALE GENOMIC DNA]</scope>
    <source>
        <strain evidence="4 5">N22</strain>
    </source>
</reference>
<dbReference type="PROSITE" id="PS50983">
    <property type="entry name" value="FE_B12_PBP"/>
    <property type="match status" value="1"/>
</dbReference>
<dbReference type="InterPro" id="IPR002491">
    <property type="entry name" value="ABC_transptr_periplasmic_BD"/>
</dbReference>
<organism evidence="4 5">
    <name type="scientific">Gordonibacter massiliensis</name>
    <name type="common">ex Traore et al. 2017</name>
    <dbReference type="NCBI Taxonomy" id="1841863"/>
    <lineage>
        <taxon>Bacteria</taxon>
        <taxon>Bacillati</taxon>
        <taxon>Actinomycetota</taxon>
        <taxon>Coriobacteriia</taxon>
        <taxon>Eggerthellales</taxon>
        <taxon>Eggerthellaceae</taxon>
        <taxon>Gordonibacter</taxon>
    </lineage>
</organism>
<keyword evidence="2" id="KW-0472">Membrane</keyword>
<accession>A0A842JAS2</accession>
<dbReference type="SUPFAM" id="SSF53807">
    <property type="entry name" value="Helical backbone' metal receptor"/>
    <property type="match status" value="1"/>
</dbReference>
<gene>
    <name evidence="4" type="ORF">H7313_05615</name>
</gene>
<dbReference type="AlphaFoldDB" id="A0A842JAS2"/>
<dbReference type="InterPro" id="IPR050902">
    <property type="entry name" value="ABC_Transporter_SBP"/>
</dbReference>
<evidence type="ECO:0000313" key="4">
    <source>
        <dbReference type="EMBL" id="MBC2888827.1"/>
    </source>
</evidence>
<evidence type="ECO:0000259" key="3">
    <source>
        <dbReference type="PROSITE" id="PS50983"/>
    </source>
</evidence>
<sequence length="405" mass="44355">MYENEKLENGEEGATAPGATRAVTRRRFLVLLGAAAGTVMAGAALPGCTGGSEADGGSDAPGEADSSAKTVTVTDFDGKEVVIPADAQHIGALLGNSYPQVLFLGGASRTTYRFMTDTTWIDAICPDVEAYGIEYYKNAREPNIEDLMQKGVDLVFYWGGLDDQVKKMNDAGIPVVVSNPSVTDFKNQDDWRDLIEREIMLYADALGDEAVAKARDWLAYVDEKVAAVSAKTKSLSGSDVKRVYYIRKQDDGLQCFAASSYPKILVQIAGGTLVSGDVDTQGSGFTEVNMEQVIDWDPEYVFTGWLDSVDGILANEQWAPVTAIKNGEVHLTPCSLNTTFWDYGTEAPLDMLYIAKTIHPELFSEIDMEREIKEFYQRFYNVKLTDEQARFMLERKGPDGGPLTA</sequence>
<dbReference type="Gene3D" id="1.20.58.2180">
    <property type="match status" value="1"/>
</dbReference>
<name>A0A842JAS2_9ACTN</name>
<keyword evidence="2" id="KW-0812">Transmembrane</keyword>
<dbReference type="GO" id="GO:0071281">
    <property type="term" value="P:cellular response to iron ion"/>
    <property type="evidence" value="ECO:0007669"/>
    <property type="project" value="TreeGrafter"/>
</dbReference>
<dbReference type="Pfam" id="PF01497">
    <property type="entry name" value="Peripla_BP_2"/>
    <property type="match status" value="1"/>
</dbReference>
<dbReference type="RefSeq" id="WP_185904759.1">
    <property type="nucleotide sequence ID" value="NZ_JACMSE010000003.1"/>
</dbReference>
<comment type="caution">
    <text evidence="4">The sequence shown here is derived from an EMBL/GenBank/DDBJ whole genome shotgun (WGS) entry which is preliminary data.</text>
</comment>
<dbReference type="EMBL" id="JACMSE010000003">
    <property type="protein sequence ID" value="MBC2888827.1"/>
    <property type="molecule type" value="Genomic_DNA"/>
</dbReference>
<dbReference type="Proteomes" id="UP000587396">
    <property type="component" value="Unassembled WGS sequence"/>
</dbReference>
<feature type="transmembrane region" description="Helical" evidence="2">
    <location>
        <begin position="28"/>
        <end position="45"/>
    </location>
</feature>
<dbReference type="PROSITE" id="PS51318">
    <property type="entry name" value="TAT"/>
    <property type="match status" value="1"/>
</dbReference>
<evidence type="ECO:0000256" key="1">
    <source>
        <dbReference type="ARBA" id="ARBA00008814"/>
    </source>
</evidence>
<dbReference type="InterPro" id="IPR006311">
    <property type="entry name" value="TAT_signal"/>
</dbReference>
<keyword evidence="2" id="KW-1133">Transmembrane helix</keyword>
<dbReference type="Gene3D" id="3.40.50.1980">
    <property type="entry name" value="Nitrogenase molybdenum iron protein domain"/>
    <property type="match status" value="2"/>
</dbReference>
<evidence type="ECO:0000313" key="5">
    <source>
        <dbReference type="Proteomes" id="UP000587396"/>
    </source>
</evidence>
<proteinExistence type="inferred from homology"/>
<comment type="similarity">
    <text evidence="1">Belongs to the bacterial solute-binding protein 8 family.</text>
</comment>
<feature type="domain" description="Fe/B12 periplasmic-binding" evidence="3">
    <location>
        <begin position="79"/>
        <end position="362"/>
    </location>
</feature>
<dbReference type="PANTHER" id="PTHR30535">
    <property type="entry name" value="VITAMIN B12-BINDING PROTEIN"/>
    <property type="match status" value="1"/>
</dbReference>
<evidence type="ECO:0000256" key="2">
    <source>
        <dbReference type="SAM" id="Phobius"/>
    </source>
</evidence>
<keyword evidence="5" id="KW-1185">Reference proteome</keyword>
<protein>
    <submittedName>
        <fullName evidence="4">ABC transporter substrate-binding protein</fullName>
    </submittedName>
</protein>